<keyword evidence="2" id="KW-0677">Repeat</keyword>
<feature type="domain" description="PTS EIIA type-2" evidence="6">
    <location>
        <begin position="526"/>
        <end position="677"/>
    </location>
</feature>
<dbReference type="Gene3D" id="3.40.50.2300">
    <property type="match status" value="1"/>
</dbReference>
<keyword evidence="3" id="KW-0805">Transcription regulation</keyword>
<feature type="domain" description="PTS EIIB type-2" evidence="7">
    <location>
        <begin position="418"/>
        <end position="506"/>
    </location>
</feature>
<dbReference type="PANTHER" id="PTHR30185">
    <property type="entry name" value="CRYPTIC BETA-GLUCOSIDE BGL OPERON ANTITERMINATOR"/>
    <property type="match status" value="1"/>
</dbReference>
<dbReference type="AlphaFoldDB" id="A0A101E463"/>
<dbReference type="InterPro" id="IPR013011">
    <property type="entry name" value="PTS_EIIB_2"/>
</dbReference>
<dbReference type="RefSeq" id="WP_050724067.1">
    <property type="nucleotide sequence ID" value="NZ_DOLB01000044.1"/>
</dbReference>
<dbReference type="SUPFAM" id="SSF52794">
    <property type="entry name" value="PTS system IIB component-like"/>
    <property type="match status" value="1"/>
</dbReference>
<evidence type="ECO:0000259" key="8">
    <source>
        <dbReference type="PROSITE" id="PS51372"/>
    </source>
</evidence>
<dbReference type="PROSITE" id="PS51099">
    <property type="entry name" value="PTS_EIIB_TYPE_2"/>
    <property type="match status" value="1"/>
</dbReference>
<accession>A0A101E463</accession>
<dbReference type="InterPro" id="IPR050661">
    <property type="entry name" value="BglG_antiterminators"/>
</dbReference>
<dbReference type="InterPro" id="IPR007737">
    <property type="entry name" value="Mga_HTH"/>
</dbReference>
<evidence type="ECO:0000256" key="1">
    <source>
        <dbReference type="ARBA" id="ARBA00022679"/>
    </source>
</evidence>
<dbReference type="InterPro" id="IPR036388">
    <property type="entry name" value="WH-like_DNA-bd_sf"/>
</dbReference>
<dbReference type="Proteomes" id="UP000264445">
    <property type="component" value="Unassembled WGS sequence"/>
</dbReference>
<feature type="domain" description="PRD" evidence="8">
    <location>
        <begin position="199"/>
        <end position="303"/>
    </location>
</feature>
<dbReference type="Pfam" id="PF02302">
    <property type="entry name" value="PTS_IIB"/>
    <property type="match status" value="1"/>
</dbReference>
<dbReference type="EMBL" id="DOLB01000044">
    <property type="protein sequence ID" value="HBT48627.1"/>
    <property type="molecule type" value="Genomic_DNA"/>
</dbReference>
<dbReference type="SUPFAM" id="SSF55804">
    <property type="entry name" value="Phoshotransferase/anion transport protein"/>
    <property type="match status" value="1"/>
</dbReference>
<evidence type="ECO:0000259" key="6">
    <source>
        <dbReference type="PROSITE" id="PS51094"/>
    </source>
</evidence>
<dbReference type="Pfam" id="PF00359">
    <property type="entry name" value="PTS_EIIA_2"/>
    <property type="match status" value="1"/>
</dbReference>
<evidence type="ECO:0000256" key="3">
    <source>
        <dbReference type="ARBA" id="ARBA00023015"/>
    </source>
</evidence>
<dbReference type="PROSITE" id="PS51094">
    <property type="entry name" value="PTS_EIIA_TYPE_2"/>
    <property type="match status" value="1"/>
</dbReference>
<dbReference type="Gene3D" id="1.10.1790.10">
    <property type="entry name" value="PRD domain"/>
    <property type="match status" value="2"/>
</dbReference>
<feature type="domain" description="PRD" evidence="8">
    <location>
        <begin position="307"/>
        <end position="414"/>
    </location>
</feature>
<dbReference type="InterPro" id="IPR016152">
    <property type="entry name" value="PTrfase/Anion_transptr"/>
</dbReference>
<dbReference type="InterPro" id="IPR036095">
    <property type="entry name" value="PTS_EIIB-like_sf"/>
</dbReference>
<dbReference type="PANTHER" id="PTHR30185:SF18">
    <property type="entry name" value="TRANSCRIPTIONAL REGULATOR MTLR"/>
    <property type="match status" value="1"/>
</dbReference>
<proteinExistence type="predicted"/>
<dbReference type="Gene3D" id="1.10.10.10">
    <property type="entry name" value="Winged helix-like DNA-binding domain superfamily/Winged helix DNA-binding domain"/>
    <property type="match status" value="1"/>
</dbReference>
<comment type="caution">
    <text evidence="9">The sequence shown here is derived from an EMBL/GenBank/DDBJ whole genome shotgun (WGS) entry which is preliminary data.</text>
</comment>
<keyword evidence="4" id="KW-0010">Activator</keyword>
<dbReference type="GO" id="GO:0006355">
    <property type="term" value="P:regulation of DNA-templated transcription"/>
    <property type="evidence" value="ECO:0007669"/>
    <property type="project" value="InterPro"/>
</dbReference>
<keyword evidence="5" id="KW-0804">Transcription</keyword>
<dbReference type="GO" id="GO:0008982">
    <property type="term" value="F:protein-N(PI)-phosphohistidine-sugar phosphotransferase activity"/>
    <property type="evidence" value="ECO:0007669"/>
    <property type="project" value="InterPro"/>
</dbReference>
<dbReference type="PROSITE" id="PS51372">
    <property type="entry name" value="PRD_2"/>
    <property type="match status" value="2"/>
</dbReference>
<protein>
    <submittedName>
        <fullName evidence="9">PRD domain-containing protein</fullName>
    </submittedName>
</protein>
<evidence type="ECO:0000259" key="7">
    <source>
        <dbReference type="PROSITE" id="PS51099"/>
    </source>
</evidence>
<dbReference type="InterPro" id="IPR011608">
    <property type="entry name" value="PRD"/>
</dbReference>
<evidence type="ECO:0000256" key="4">
    <source>
        <dbReference type="ARBA" id="ARBA00023159"/>
    </source>
</evidence>
<organism evidence="9 10">
    <name type="scientific">Caldanaerobacter subterraneus</name>
    <dbReference type="NCBI Taxonomy" id="911092"/>
    <lineage>
        <taxon>Bacteria</taxon>
        <taxon>Bacillati</taxon>
        <taxon>Bacillota</taxon>
        <taxon>Clostridia</taxon>
        <taxon>Thermoanaerobacterales</taxon>
        <taxon>Thermoanaerobacteraceae</taxon>
        <taxon>Caldanaerobacter</taxon>
    </lineage>
</organism>
<dbReference type="CDD" id="cd05568">
    <property type="entry name" value="PTS_IIB_bgl_like"/>
    <property type="match status" value="1"/>
</dbReference>
<dbReference type="SUPFAM" id="SSF63520">
    <property type="entry name" value="PTS-regulatory domain, PRD"/>
    <property type="match status" value="2"/>
</dbReference>
<evidence type="ECO:0000256" key="2">
    <source>
        <dbReference type="ARBA" id="ARBA00022737"/>
    </source>
</evidence>
<dbReference type="InterPro" id="IPR002178">
    <property type="entry name" value="PTS_EIIA_type-2_dom"/>
</dbReference>
<dbReference type="Pfam" id="PF05043">
    <property type="entry name" value="Mga"/>
    <property type="match status" value="1"/>
</dbReference>
<name>A0A101E463_9THEO</name>
<reference evidence="9 10" key="1">
    <citation type="journal article" date="2018" name="Nat. Biotechnol.">
        <title>A standardized bacterial taxonomy based on genome phylogeny substantially revises the tree of life.</title>
        <authorList>
            <person name="Parks D.H."/>
            <person name="Chuvochina M."/>
            <person name="Waite D.W."/>
            <person name="Rinke C."/>
            <person name="Skarshewski A."/>
            <person name="Chaumeil P.A."/>
            <person name="Hugenholtz P."/>
        </authorList>
    </citation>
    <scope>NUCLEOTIDE SEQUENCE [LARGE SCALE GENOMIC DNA]</scope>
    <source>
        <strain evidence="9">UBA12544</strain>
    </source>
</reference>
<sequence length="677" mass="78687">MVKAMEDLSVRQKFILKNLIEKGPFEIADLANLMDVSERTVLREVALINERLRDFNVKIVEQGRKIFIEGEEEALKRVYSSLGAIPLQWLLTPDQRQVLMTLQLLLSDEPIKAGYFSYQFNVVEGTISLYLDKIEEWLRMRKLTLIRRRGYGIKVEGSEVDRRNAIIELFYNYTPMEDLLQFIYDEEKGKYFKAFFDSVFGKDLVEKVKSLCEKIKEAVYEELPDLNYFGMFVHILLSIYRSKEGKAIELDREFINDILQSEEFNFMKKVEKILEEEDFYLPESEIAYLAIHLSPKKYVYKQHRFEELGITLEELSKEVVEEVSRIFNVNIRCDEQLLLGLAQHLEPAFYRLRMGLVTSNPLIEEIKSYYKDLFSAVERACKIVFSKYNIIVPEEEIGYITMHIGAAIERQKEMAKKLKVLVICPNGIGTARILSAKLKNKFKEIDQLNIGTIWEFKRKHQEYDLIVSTIRLEEADSKVIIVSPFLTEEDEEKIRDYIQNLVEKVEQKGGQFEAKVKVEENFEVADEILRNFKIEEVEADSTERLIELIGQDLSKSMLAEDAEEIKELLLKREAMGNVVIPGTRIALLHTRSDKMVLPFLGVYKVKSPLKLQSVGFAYEEVDTFLIMLARKTEKSDILEMLGKVSISLIEDKNFSEILRLGDVKDVRNALVKILNEA</sequence>
<dbReference type="GO" id="GO:0009401">
    <property type="term" value="P:phosphoenolpyruvate-dependent sugar phosphotransferase system"/>
    <property type="evidence" value="ECO:0007669"/>
    <property type="project" value="InterPro"/>
</dbReference>
<keyword evidence="1" id="KW-0808">Transferase</keyword>
<evidence type="ECO:0000313" key="9">
    <source>
        <dbReference type="EMBL" id="HBT48627.1"/>
    </source>
</evidence>
<evidence type="ECO:0000256" key="5">
    <source>
        <dbReference type="ARBA" id="ARBA00023163"/>
    </source>
</evidence>
<gene>
    <name evidence="9" type="ORF">DEA61_01950</name>
</gene>
<dbReference type="InterPro" id="IPR036634">
    <property type="entry name" value="PRD_sf"/>
</dbReference>
<dbReference type="InterPro" id="IPR003501">
    <property type="entry name" value="PTS_EIIB_2/3"/>
</dbReference>
<evidence type="ECO:0000313" key="10">
    <source>
        <dbReference type="Proteomes" id="UP000264445"/>
    </source>
</evidence>
<dbReference type="Pfam" id="PF00874">
    <property type="entry name" value="PRD"/>
    <property type="match status" value="2"/>
</dbReference>
<dbReference type="Gene3D" id="3.40.930.10">
    <property type="entry name" value="Mannitol-specific EII, Chain A"/>
    <property type="match status" value="1"/>
</dbReference>